<dbReference type="Proteomes" id="UP000821853">
    <property type="component" value="Unassembled WGS sequence"/>
</dbReference>
<dbReference type="EMBL" id="JABSTR010000003">
    <property type="protein sequence ID" value="KAH9365139.1"/>
    <property type="molecule type" value="Genomic_DNA"/>
</dbReference>
<organism evidence="1 2">
    <name type="scientific">Haemaphysalis longicornis</name>
    <name type="common">Bush tick</name>
    <dbReference type="NCBI Taxonomy" id="44386"/>
    <lineage>
        <taxon>Eukaryota</taxon>
        <taxon>Metazoa</taxon>
        <taxon>Ecdysozoa</taxon>
        <taxon>Arthropoda</taxon>
        <taxon>Chelicerata</taxon>
        <taxon>Arachnida</taxon>
        <taxon>Acari</taxon>
        <taxon>Parasitiformes</taxon>
        <taxon>Ixodida</taxon>
        <taxon>Ixodoidea</taxon>
        <taxon>Ixodidae</taxon>
        <taxon>Haemaphysalinae</taxon>
        <taxon>Haemaphysalis</taxon>
    </lineage>
</organism>
<sequence>MQCVLKDKFRLYPNSEDDYDVALYENQLVFEPCVKGKGLARYRSRTEVNLDDVIGCHVMRVADRAAELKKSVSYFCVYAYHLVQKKKSNYQRRQKKTYVFAVDKGSDYEANLAISRIWQSAFLWLLRGVVPQQGDGKSTSRAGQFYFRGPPFFSASRQRETIPAVEAELDGCDPCRARLLCEFDTYHFFFFFPFYSGPS</sequence>
<keyword evidence="2" id="KW-1185">Reference proteome</keyword>
<reference evidence="1 2" key="1">
    <citation type="journal article" date="2020" name="Cell">
        <title>Large-Scale Comparative Analyses of Tick Genomes Elucidate Their Genetic Diversity and Vector Capacities.</title>
        <authorList>
            <consortium name="Tick Genome and Microbiome Consortium (TIGMIC)"/>
            <person name="Jia N."/>
            <person name="Wang J."/>
            <person name="Shi W."/>
            <person name="Du L."/>
            <person name="Sun Y."/>
            <person name="Zhan W."/>
            <person name="Jiang J.F."/>
            <person name="Wang Q."/>
            <person name="Zhang B."/>
            <person name="Ji P."/>
            <person name="Bell-Sakyi L."/>
            <person name="Cui X.M."/>
            <person name="Yuan T.T."/>
            <person name="Jiang B.G."/>
            <person name="Yang W.F."/>
            <person name="Lam T.T."/>
            <person name="Chang Q.C."/>
            <person name="Ding S.J."/>
            <person name="Wang X.J."/>
            <person name="Zhu J.G."/>
            <person name="Ruan X.D."/>
            <person name="Zhao L."/>
            <person name="Wei J.T."/>
            <person name="Ye R.Z."/>
            <person name="Que T.C."/>
            <person name="Du C.H."/>
            <person name="Zhou Y.H."/>
            <person name="Cheng J.X."/>
            <person name="Dai P.F."/>
            <person name="Guo W.B."/>
            <person name="Han X.H."/>
            <person name="Huang E.J."/>
            <person name="Li L.F."/>
            <person name="Wei W."/>
            <person name="Gao Y.C."/>
            <person name="Liu J.Z."/>
            <person name="Shao H.Z."/>
            <person name="Wang X."/>
            <person name="Wang C.C."/>
            <person name="Yang T.C."/>
            <person name="Huo Q.B."/>
            <person name="Li W."/>
            <person name="Chen H.Y."/>
            <person name="Chen S.E."/>
            <person name="Zhou L.G."/>
            <person name="Ni X.B."/>
            <person name="Tian J.H."/>
            <person name="Sheng Y."/>
            <person name="Liu T."/>
            <person name="Pan Y.S."/>
            <person name="Xia L.Y."/>
            <person name="Li J."/>
            <person name="Zhao F."/>
            <person name="Cao W.C."/>
        </authorList>
    </citation>
    <scope>NUCLEOTIDE SEQUENCE [LARGE SCALE GENOMIC DNA]</scope>
    <source>
        <strain evidence="1">HaeL-2018</strain>
    </source>
</reference>
<evidence type="ECO:0000313" key="2">
    <source>
        <dbReference type="Proteomes" id="UP000821853"/>
    </source>
</evidence>
<name>A0A9J6FQS7_HAELO</name>
<protein>
    <submittedName>
        <fullName evidence="1">Uncharacterized protein</fullName>
    </submittedName>
</protein>
<accession>A0A9J6FQS7</accession>
<comment type="caution">
    <text evidence="1">The sequence shown here is derived from an EMBL/GenBank/DDBJ whole genome shotgun (WGS) entry which is preliminary data.</text>
</comment>
<evidence type="ECO:0000313" key="1">
    <source>
        <dbReference type="EMBL" id="KAH9365139.1"/>
    </source>
</evidence>
<gene>
    <name evidence="1" type="ORF">HPB48_002337</name>
</gene>
<dbReference type="VEuPathDB" id="VectorBase:HLOH_059251"/>
<dbReference type="AlphaFoldDB" id="A0A9J6FQS7"/>
<proteinExistence type="predicted"/>
<dbReference type="OrthoDB" id="3853857at2759"/>